<evidence type="ECO:0000313" key="2">
    <source>
        <dbReference type="EMBL" id="KAG9445590.1"/>
    </source>
</evidence>
<evidence type="ECO:0008006" key="4">
    <source>
        <dbReference type="Google" id="ProtNLM"/>
    </source>
</evidence>
<accession>A0AAV7E9R3</accession>
<evidence type="ECO:0000256" key="1">
    <source>
        <dbReference type="SAM" id="Phobius"/>
    </source>
</evidence>
<name>A0AAV7E9R3_ARIFI</name>
<dbReference type="EMBL" id="JAINDJ010000005">
    <property type="protein sequence ID" value="KAG9445590.1"/>
    <property type="molecule type" value="Genomic_DNA"/>
</dbReference>
<sequence>MASTSAFFVFFFWLLSFSLSFLSNVVVVVVRSQEYSERGPHGLAQESPETFSPEAFKFFHPDSPLPSPSCADSAADCAPMSSFFKPMATKVRESADESPVAGGANSRRRNIGAGGAVGIVFGCLLAVVLAMGTYHVLVTRRRNISRAYTVHPPPV</sequence>
<keyword evidence="1" id="KW-1133">Transmembrane helix</keyword>
<protein>
    <recommendedName>
        <fullName evidence="4">Transmembrane protein</fullName>
    </recommendedName>
</protein>
<dbReference type="AlphaFoldDB" id="A0AAV7E9R3"/>
<feature type="transmembrane region" description="Helical" evidence="1">
    <location>
        <begin position="116"/>
        <end position="137"/>
    </location>
</feature>
<keyword evidence="1" id="KW-0812">Transmembrane</keyword>
<reference evidence="2 3" key="1">
    <citation type="submission" date="2021-07" db="EMBL/GenBank/DDBJ databases">
        <title>The Aristolochia fimbriata genome: insights into angiosperm evolution, floral development and chemical biosynthesis.</title>
        <authorList>
            <person name="Jiao Y."/>
        </authorList>
    </citation>
    <scope>NUCLEOTIDE SEQUENCE [LARGE SCALE GENOMIC DNA]</scope>
    <source>
        <strain evidence="2">IBCAS-2021</strain>
        <tissue evidence="2">Leaf</tissue>
    </source>
</reference>
<gene>
    <name evidence="2" type="ORF">H6P81_011718</name>
</gene>
<proteinExistence type="predicted"/>
<feature type="transmembrane region" description="Helical" evidence="1">
    <location>
        <begin position="6"/>
        <end position="30"/>
    </location>
</feature>
<dbReference type="PANTHER" id="PTHR35718">
    <property type="entry name" value="EXPRESSED PROTEIN"/>
    <property type="match status" value="1"/>
</dbReference>
<organism evidence="2 3">
    <name type="scientific">Aristolochia fimbriata</name>
    <name type="common">White veined hardy Dutchman's pipe vine</name>
    <dbReference type="NCBI Taxonomy" id="158543"/>
    <lineage>
        <taxon>Eukaryota</taxon>
        <taxon>Viridiplantae</taxon>
        <taxon>Streptophyta</taxon>
        <taxon>Embryophyta</taxon>
        <taxon>Tracheophyta</taxon>
        <taxon>Spermatophyta</taxon>
        <taxon>Magnoliopsida</taxon>
        <taxon>Magnoliidae</taxon>
        <taxon>Piperales</taxon>
        <taxon>Aristolochiaceae</taxon>
        <taxon>Aristolochia</taxon>
    </lineage>
</organism>
<keyword evidence="1" id="KW-0472">Membrane</keyword>
<comment type="caution">
    <text evidence="2">The sequence shown here is derived from an EMBL/GenBank/DDBJ whole genome shotgun (WGS) entry which is preliminary data.</text>
</comment>
<keyword evidence="3" id="KW-1185">Reference proteome</keyword>
<dbReference type="Proteomes" id="UP000825729">
    <property type="component" value="Unassembled WGS sequence"/>
</dbReference>
<dbReference type="PANTHER" id="PTHR35718:SF1">
    <property type="entry name" value="EXPRESSED PROTEIN"/>
    <property type="match status" value="1"/>
</dbReference>
<evidence type="ECO:0000313" key="3">
    <source>
        <dbReference type="Proteomes" id="UP000825729"/>
    </source>
</evidence>